<dbReference type="AlphaFoldDB" id="B9RPW4"/>
<evidence type="ECO:0000313" key="1">
    <source>
        <dbReference type="EMBL" id="EEF46622.1"/>
    </source>
</evidence>
<dbReference type="EMBL" id="EQ973797">
    <property type="protein sequence ID" value="EEF46622.1"/>
    <property type="molecule type" value="Genomic_DNA"/>
</dbReference>
<proteinExistence type="predicted"/>
<dbReference type="Proteomes" id="UP000008311">
    <property type="component" value="Unassembled WGS sequence"/>
</dbReference>
<keyword evidence="2" id="KW-1185">Reference proteome</keyword>
<accession>B9RPW4</accession>
<reference evidence="2" key="1">
    <citation type="journal article" date="2010" name="Nat. Biotechnol.">
        <title>Draft genome sequence of the oilseed species Ricinus communis.</title>
        <authorList>
            <person name="Chan A.P."/>
            <person name="Crabtree J."/>
            <person name="Zhao Q."/>
            <person name="Lorenzi H."/>
            <person name="Orvis J."/>
            <person name="Puiu D."/>
            <person name="Melake-Berhan A."/>
            <person name="Jones K.M."/>
            <person name="Redman J."/>
            <person name="Chen G."/>
            <person name="Cahoon E.B."/>
            <person name="Gedil M."/>
            <person name="Stanke M."/>
            <person name="Haas B.J."/>
            <person name="Wortman J.R."/>
            <person name="Fraser-Liggett C.M."/>
            <person name="Ravel J."/>
            <person name="Rabinowicz P.D."/>
        </authorList>
    </citation>
    <scope>NUCLEOTIDE SEQUENCE [LARGE SCALE GENOMIC DNA]</scope>
    <source>
        <strain evidence="2">cv. Hale</strain>
    </source>
</reference>
<evidence type="ECO:0000313" key="2">
    <source>
        <dbReference type="Proteomes" id="UP000008311"/>
    </source>
</evidence>
<dbReference type="InParanoid" id="B9RPW4"/>
<protein>
    <submittedName>
        <fullName evidence="1">Uncharacterized protein</fullName>
    </submittedName>
</protein>
<gene>
    <name evidence="1" type="ORF">RCOM_1542660</name>
</gene>
<name>B9RPW4_RICCO</name>
<organism evidence="1 2">
    <name type="scientific">Ricinus communis</name>
    <name type="common">Castor bean</name>
    <dbReference type="NCBI Taxonomy" id="3988"/>
    <lineage>
        <taxon>Eukaryota</taxon>
        <taxon>Viridiplantae</taxon>
        <taxon>Streptophyta</taxon>
        <taxon>Embryophyta</taxon>
        <taxon>Tracheophyta</taxon>
        <taxon>Spermatophyta</taxon>
        <taxon>Magnoliopsida</taxon>
        <taxon>eudicotyledons</taxon>
        <taxon>Gunneridae</taxon>
        <taxon>Pentapetalae</taxon>
        <taxon>rosids</taxon>
        <taxon>fabids</taxon>
        <taxon>Malpighiales</taxon>
        <taxon>Euphorbiaceae</taxon>
        <taxon>Acalyphoideae</taxon>
        <taxon>Acalypheae</taxon>
        <taxon>Ricinus</taxon>
    </lineage>
</organism>
<sequence length="87" mass="9328">MPSMQFFASEPTVGVLRPVEGAKKRVQDLGGSLSSASSVHPKGMVIRTSLPLHLPSSQCPWASASPRCLDHLWTSSTKSMKDSAHLP</sequence>